<evidence type="ECO:0000313" key="3">
    <source>
        <dbReference type="Proteomes" id="UP000245711"/>
    </source>
</evidence>
<dbReference type="KEGG" id="roz:CBI38_32880"/>
<dbReference type="RefSeq" id="WP_109336111.1">
    <property type="nucleotide sequence ID" value="NZ_CP021355.1"/>
</dbReference>
<feature type="domain" description="SnoaL-like" evidence="1">
    <location>
        <begin position="12"/>
        <end position="117"/>
    </location>
</feature>
<organism evidence="2 3">
    <name type="scientific">Rhodococcus oxybenzonivorans</name>
    <dbReference type="NCBI Taxonomy" id="1990687"/>
    <lineage>
        <taxon>Bacteria</taxon>
        <taxon>Bacillati</taxon>
        <taxon>Actinomycetota</taxon>
        <taxon>Actinomycetes</taxon>
        <taxon>Mycobacteriales</taxon>
        <taxon>Nocardiaceae</taxon>
        <taxon>Rhodococcus</taxon>
    </lineage>
</organism>
<evidence type="ECO:0000313" key="2">
    <source>
        <dbReference type="EMBL" id="AWK76683.1"/>
    </source>
</evidence>
<dbReference type="AlphaFoldDB" id="A0A2S2C785"/>
<dbReference type="EMBL" id="CP021355">
    <property type="protein sequence ID" value="AWK76683.1"/>
    <property type="molecule type" value="Genomic_DNA"/>
</dbReference>
<dbReference type="Gene3D" id="3.10.450.50">
    <property type="match status" value="1"/>
</dbReference>
<keyword evidence="3" id="KW-1185">Reference proteome</keyword>
<gene>
    <name evidence="2" type="ORF">CBI38_32880</name>
</gene>
<evidence type="ECO:0000259" key="1">
    <source>
        <dbReference type="Pfam" id="PF12680"/>
    </source>
</evidence>
<dbReference type="InterPro" id="IPR037401">
    <property type="entry name" value="SnoaL-like"/>
</dbReference>
<name>A0A2S2C785_9NOCA</name>
<proteinExistence type="predicted"/>
<sequence>MSTVEHRNKELVVEFMKVFSTGDVDRILTYLDDSATWWVAGNIDGISGEKTKKEFAEILSAQSAYLKTGAITLTPKRWTAEADRVAVETESYAELANGRVYNNLYHFAFVIRNGKIQKVKEFMDTEHVREVFVAT</sequence>
<keyword evidence="2" id="KW-0614">Plasmid</keyword>
<accession>A0A2S2C785</accession>
<dbReference type="OrthoDB" id="6657864at2"/>
<dbReference type="Pfam" id="PF12680">
    <property type="entry name" value="SnoaL_2"/>
    <property type="match status" value="1"/>
</dbReference>
<dbReference type="PANTHER" id="PTHR41252:SF1">
    <property type="entry name" value="BLR2505 PROTEIN"/>
    <property type="match status" value="1"/>
</dbReference>
<dbReference type="SUPFAM" id="SSF54427">
    <property type="entry name" value="NTF2-like"/>
    <property type="match status" value="1"/>
</dbReference>
<dbReference type="PANTHER" id="PTHR41252">
    <property type="entry name" value="BLR2505 PROTEIN"/>
    <property type="match status" value="1"/>
</dbReference>
<geneLocation type="plasmid" evidence="3">
    <name>prb98</name>
</geneLocation>
<protein>
    <recommendedName>
        <fullName evidence="1">SnoaL-like domain-containing protein</fullName>
    </recommendedName>
</protein>
<dbReference type="Proteomes" id="UP000245711">
    <property type="component" value="Plasmid pRB98"/>
</dbReference>
<dbReference type="InterPro" id="IPR032710">
    <property type="entry name" value="NTF2-like_dom_sf"/>
</dbReference>
<reference evidence="2 3" key="1">
    <citation type="submission" date="2017-05" db="EMBL/GenBank/DDBJ databases">
        <title>Isolation of Rhodococcus sp. S2-17 biodegrading of BP-3.</title>
        <authorList>
            <person name="Lee Y."/>
            <person name="Kim K.H."/>
            <person name="Chun B.H."/>
            <person name="Jung H.S."/>
            <person name="Jeon C.O."/>
        </authorList>
    </citation>
    <scope>NUCLEOTIDE SEQUENCE [LARGE SCALE GENOMIC DNA]</scope>
    <source>
        <strain evidence="2 3">S2-17</strain>
        <plasmid evidence="3">prb98</plasmid>
    </source>
</reference>